<evidence type="ECO:0000313" key="2">
    <source>
        <dbReference type="Proteomes" id="UP001199206"/>
    </source>
</evidence>
<organism evidence="1 2">
    <name type="scientific">Xanthomonas cassavae CFBP 4642</name>
    <dbReference type="NCBI Taxonomy" id="1219375"/>
    <lineage>
        <taxon>Bacteria</taxon>
        <taxon>Pseudomonadati</taxon>
        <taxon>Pseudomonadota</taxon>
        <taxon>Gammaproteobacteria</taxon>
        <taxon>Lysobacterales</taxon>
        <taxon>Lysobacteraceae</taxon>
        <taxon>Xanthomonas</taxon>
    </lineage>
</organism>
<protein>
    <recommendedName>
        <fullName evidence="3">Transposase</fullName>
    </recommendedName>
</protein>
<proteinExistence type="predicted"/>
<dbReference type="RefSeq" id="WP_160170366.1">
    <property type="nucleotide sequence ID" value="NZ_CAWLZN010000001.1"/>
</dbReference>
<comment type="caution">
    <text evidence="1">The sequence shown here is derived from an EMBL/GenBank/DDBJ whole genome shotgun (WGS) entry which is preliminary data.</text>
</comment>
<evidence type="ECO:0008006" key="3">
    <source>
        <dbReference type="Google" id="ProtNLM"/>
    </source>
</evidence>
<keyword evidence="2" id="KW-1185">Reference proteome</keyword>
<name>A0ABS8HK94_9XANT</name>
<evidence type="ECO:0000313" key="1">
    <source>
        <dbReference type="EMBL" id="MCC4622618.1"/>
    </source>
</evidence>
<reference evidence="1 2" key="1">
    <citation type="submission" date="2021-10" db="EMBL/GenBank/DDBJ databases">
        <title>Genome sequencing of Xanthomonas strains from NCPPB.</title>
        <authorList>
            <person name="Hussein R."/>
            <person name="Harrison J."/>
            <person name="Studholme D.J."/>
            <person name="Vicente J."/>
            <person name="Grant M."/>
        </authorList>
    </citation>
    <scope>NUCLEOTIDE SEQUENCE [LARGE SCALE GENOMIC DNA]</scope>
    <source>
        <strain evidence="1 2">NCPPB 101</strain>
    </source>
</reference>
<dbReference type="Proteomes" id="UP001199206">
    <property type="component" value="Unassembled WGS sequence"/>
</dbReference>
<gene>
    <name evidence="1" type="ORF">LL965_22210</name>
</gene>
<dbReference type="EMBL" id="JAJGQJ010000124">
    <property type="protein sequence ID" value="MCC4622618.1"/>
    <property type="molecule type" value="Genomic_DNA"/>
</dbReference>
<sequence>MALFSPLDTDATAAFGWVASQHPGKPKNDKQERTYGFRFSKTVRRRQVVGAVAVGHLVELLALLNRAKNPET</sequence>
<accession>A0ABS8HK94</accession>